<dbReference type="Pfam" id="PF07219">
    <property type="entry name" value="HemY_N"/>
    <property type="match status" value="1"/>
</dbReference>
<evidence type="ECO:0000256" key="2">
    <source>
        <dbReference type="ARBA" id="ARBA00004429"/>
    </source>
</evidence>
<comment type="function">
    <text evidence="1">Involved in a late step of protoheme IX synthesis.</text>
</comment>
<evidence type="ECO:0000256" key="8">
    <source>
        <dbReference type="ARBA" id="ARBA00023136"/>
    </source>
</evidence>
<dbReference type="InterPro" id="IPR005254">
    <property type="entry name" value="Heme_biosyn_assoc_TPR_pro"/>
</dbReference>
<dbReference type="InterPro" id="IPR011990">
    <property type="entry name" value="TPR-like_helical_dom_sf"/>
</dbReference>
<dbReference type="InterPro" id="IPR010817">
    <property type="entry name" value="HemY_N"/>
</dbReference>
<dbReference type="GO" id="GO:0006779">
    <property type="term" value="P:porphyrin-containing compound biosynthetic process"/>
    <property type="evidence" value="ECO:0007669"/>
    <property type="project" value="UniProtKB-KW"/>
</dbReference>
<dbReference type="Proteomes" id="UP000319732">
    <property type="component" value="Unassembled WGS sequence"/>
</dbReference>
<protein>
    <recommendedName>
        <fullName evidence="11">HemY N-terminal domain-containing protein</fullName>
    </recommendedName>
</protein>
<sequence length="423" mass="47814">MRTLFFFACLALLGGAALFYLMDSHSGYVLIALDNTSVEMTFWLAILLVLGIFAILWAAVWLLRNSTGVLAAGANRVLYGHVRSVQKRTARGLIDFMEGNWKQAKRHLLRSAHKADTPLINYLAASRSAFELGEKEEALALLHKAEESTPTSELAVALTQARMQLLAKQYEQCVATLERAKKISPKHPVVLELLKLSYTQLRDWKALQKILPDLQRHKVYQPEEIETIEHDIYLALISDTGERAKRLLGAERLKLLEETWQTLPSHMQKHPGMVAAYVEQLNANGDEVAAESLLRRTLIKKWDERLVRLYGLVKGEDVQKQLLTAESWLQDSPGSAALMLALGRLCLRNELWGKARDYFESSLRLHKNPDTFAELARLLAHLGEHERSTEHYQQGLLMMTDGLPELPMPQTKGNELPPVVSVR</sequence>
<evidence type="ECO:0000313" key="13">
    <source>
        <dbReference type="Proteomes" id="UP000319732"/>
    </source>
</evidence>
<name>A0A545T0M7_9GAMM</name>
<reference evidence="12 13" key="1">
    <citation type="submission" date="2019-06" db="EMBL/GenBank/DDBJ databases">
        <title>Whole genome sequence for Cellvibrionaceae sp. R142.</title>
        <authorList>
            <person name="Wang G."/>
        </authorList>
    </citation>
    <scope>NUCLEOTIDE SEQUENCE [LARGE SCALE GENOMIC DNA]</scope>
    <source>
        <strain evidence="12 13">R142</strain>
    </source>
</reference>
<evidence type="ECO:0000256" key="10">
    <source>
        <dbReference type="SAM" id="Phobius"/>
    </source>
</evidence>
<dbReference type="RefSeq" id="WP_142928879.1">
    <property type="nucleotide sequence ID" value="NZ_ML660101.1"/>
</dbReference>
<feature type="transmembrane region" description="Helical" evidence="10">
    <location>
        <begin position="41"/>
        <end position="63"/>
    </location>
</feature>
<evidence type="ECO:0000256" key="9">
    <source>
        <dbReference type="ARBA" id="ARBA00023244"/>
    </source>
</evidence>
<keyword evidence="5" id="KW-0997">Cell inner membrane</keyword>
<proteinExistence type="predicted"/>
<dbReference type="OrthoDB" id="7053339at2"/>
<keyword evidence="4" id="KW-1003">Cell membrane</keyword>
<evidence type="ECO:0000256" key="5">
    <source>
        <dbReference type="ARBA" id="ARBA00022519"/>
    </source>
</evidence>
<dbReference type="GO" id="GO:0042168">
    <property type="term" value="P:heme metabolic process"/>
    <property type="evidence" value="ECO:0007669"/>
    <property type="project" value="InterPro"/>
</dbReference>
<dbReference type="UniPathway" id="UPA00252"/>
<feature type="domain" description="HemY N-terminal" evidence="11">
    <location>
        <begin position="27"/>
        <end position="132"/>
    </location>
</feature>
<evidence type="ECO:0000256" key="7">
    <source>
        <dbReference type="ARBA" id="ARBA00022989"/>
    </source>
</evidence>
<dbReference type="EMBL" id="VHSG01000023">
    <property type="protein sequence ID" value="TQV70778.1"/>
    <property type="molecule type" value="Genomic_DNA"/>
</dbReference>
<keyword evidence="6 10" id="KW-0812">Transmembrane</keyword>
<keyword evidence="9" id="KW-0627">Porphyrin biosynthesis</keyword>
<evidence type="ECO:0000313" key="12">
    <source>
        <dbReference type="EMBL" id="TQV70778.1"/>
    </source>
</evidence>
<keyword evidence="7 10" id="KW-1133">Transmembrane helix</keyword>
<dbReference type="AlphaFoldDB" id="A0A545T0M7"/>
<organism evidence="12 13">
    <name type="scientific">Exilibacterium tricleocarpae</name>
    <dbReference type="NCBI Taxonomy" id="2591008"/>
    <lineage>
        <taxon>Bacteria</taxon>
        <taxon>Pseudomonadati</taxon>
        <taxon>Pseudomonadota</taxon>
        <taxon>Gammaproteobacteria</taxon>
        <taxon>Cellvibrionales</taxon>
        <taxon>Cellvibrionaceae</taxon>
        <taxon>Exilibacterium</taxon>
    </lineage>
</organism>
<evidence type="ECO:0000256" key="1">
    <source>
        <dbReference type="ARBA" id="ARBA00002962"/>
    </source>
</evidence>
<evidence type="ECO:0000256" key="4">
    <source>
        <dbReference type="ARBA" id="ARBA00022475"/>
    </source>
</evidence>
<evidence type="ECO:0000259" key="11">
    <source>
        <dbReference type="Pfam" id="PF07219"/>
    </source>
</evidence>
<accession>A0A545T0M7</accession>
<dbReference type="GO" id="GO:0005886">
    <property type="term" value="C:plasma membrane"/>
    <property type="evidence" value="ECO:0007669"/>
    <property type="project" value="UniProtKB-SubCell"/>
</dbReference>
<gene>
    <name evidence="12" type="ORF">FKG94_20850</name>
</gene>
<comment type="caution">
    <text evidence="12">The sequence shown here is derived from an EMBL/GenBank/DDBJ whole genome shotgun (WGS) entry which is preliminary data.</text>
</comment>
<dbReference type="NCBIfam" id="TIGR00540">
    <property type="entry name" value="TPR_hemY_coli"/>
    <property type="match status" value="1"/>
</dbReference>
<comment type="subcellular location">
    <subcellularLocation>
        <location evidence="2">Cell inner membrane</location>
        <topology evidence="2">Multi-pass membrane protein</topology>
    </subcellularLocation>
</comment>
<dbReference type="Gene3D" id="1.25.40.10">
    <property type="entry name" value="Tetratricopeptide repeat domain"/>
    <property type="match status" value="2"/>
</dbReference>
<keyword evidence="13" id="KW-1185">Reference proteome</keyword>
<evidence type="ECO:0000256" key="6">
    <source>
        <dbReference type="ARBA" id="ARBA00022692"/>
    </source>
</evidence>
<evidence type="ECO:0000256" key="3">
    <source>
        <dbReference type="ARBA" id="ARBA00004744"/>
    </source>
</evidence>
<comment type="pathway">
    <text evidence="3">Porphyrin-containing compound metabolism; protoheme biosynthesis.</text>
</comment>
<keyword evidence="8 10" id="KW-0472">Membrane</keyword>
<dbReference type="SUPFAM" id="SSF48452">
    <property type="entry name" value="TPR-like"/>
    <property type="match status" value="2"/>
</dbReference>